<proteinExistence type="predicted"/>
<keyword evidence="3" id="KW-1185">Reference proteome</keyword>
<evidence type="ECO:0000259" key="1">
    <source>
        <dbReference type="PROSITE" id="PS50006"/>
    </source>
</evidence>
<dbReference type="InterPro" id="IPR008984">
    <property type="entry name" value="SMAD_FHA_dom_sf"/>
</dbReference>
<accession>A0ABV4XRF1</accession>
<dbReference type="PROSITE" id="PS50006">
    <property type="entry name" value="FHA_DOMAIN"/>
    <property type="match status" value="1"/>
</dbReference>
<name>A0ABV4XRF1_9CYAN</name>
<reference evidence="2 3" key="1">
    <citation type="submission" date="2024-09" db="EMBL/GenBank/DDBJ databases">
        <title>Floridaenema gen nov. (Aerosakkonemataceae, Aerosakkonematales ord. nov., Cyanobacteria) from benthic tropical and subtropical fresh waters, with the description of four new species.</title>
        <authorList>
            <person name="Moretto J.A."/>
            <person name="Berthold D.E."/>
            <person name="Lefler F.W."/>
            <person name="Huang I.-S."/>
            <person name="Laughinghouse H. IV."/>
        </authorList>
    </citation>
    <scope>NUCLEOTIDE SEQUENCE [LARGE SCALE GENOMIC DNA]</scope>
    <source>
        <strain evidence="2 3">BLCC-F50</strain>
    </source>
</reference>
<dbReference type="EMBL" id="JBHFNR010000105">
    <property type="protein sequence ID" value="MFB2894277.1"/>
    <property type="molecule type" value="Genomic_DNA"/>
</dbReference>
<evidence type="ECO:0000313" key="2">
    <source>
        <dbReference type="EMBL" id="MFB2894277.1"/>
    </source>
</evidence>
<evidence type="ECO:0000313" key="3">
    <source>
        <dbReference type="Proteomes" id="UP001576784"/>
    </source>
</evidence>
<gene>
    <name evidence="2" type="ORF">ACE1CI_15310</name>
</gene>
<dbReference type="SUPFAM" id="SSF49879">
    <property type="entry name" value="SMAD/FHA domain"/>
    <property type="match status" value="1"/>
</dbReference>
<dbReference type="SMART" id="SM00240">
    <property type="entry name" value="FHA"/>
    <property type="match status" value="1"/>
</dbReference>
<dbReference type="InterPro" id="IPR000253">
    <property type="entry name" value="FHA_dom"/>
</dbReference>
<sequence>MMNEITLEWQETSQLRKAIIGAQQLSKHPGTVRLGRDPLQCDIVLTHPTVSGLHVEIFFNQNCNCFQVRNLRQSNPPMVDGKNLIQGEMSLSQGSTICLGQIEIKVVAVMLAGSSVPPTILMPPNSGTTNNQVYGLKCPKCDRISPFEQLDLGCPWCGTSLAAASSVLITPNSH</sequence>
<feature type="domain" description="FHA" evidence="1">
    <location>
        <begin position="32"/>
        <end position="84"/>
    </location>
</feature>
<dbReference type="Proteomes" id="UP001576784">
    <property type="component" value="Unassembled WGS sequence"/>
</dbReference>
<organism evidence="2 3">
    <name type="scientific">Floridaenema flaviceps BLCC-F50</name>
    <dbReference type="NCBI Taxonomy" id="3153642"/>
    <lineage>
        <taxon>Bacteria</taxon>
        <taxon>Bacillati</taxon>
        <taxon>Cyanobacteriota</taxon>
        <taxon>Cyanophyceae</taxon>
        <taxon>Oscillatoriophycideae</taxon>
        <taxon>Aerosakkonematales</taxon>
        <taxon>Aerosakkonemataceae</taxon>
        <taxon>Floridanema</taxon>
        <taxon>Floridanema flaviceps</taxon>
    </lineage>
</organism>
<protein>
    <submittedName>
        <fullName evidence="2">FHA domain-containing protein</fullName>
    </submittedName>
</protein>
<dbReference type="Gene3D" id="2.60.200.20">
    <property type="match status" value="1"/>
</dbReference>
<dbReference type="Pfam" id="PF00498">
    <property type="entry name" value="FHA"/>
    <property type="match status" value="1"/>
</dbReference>
<dbReference type="RefSeq" id="WP_413263926.1">
    <property type="nucleotide sequence ID" value="NZ_JBHFNR010000105.1"/>
</dbReference>
<dbReference type="CDD" id="cd00060">
    <property type="entry name" value="FHA"/>
    <property type="match status" value="1"/>
</dbReference>
<comment type="caution">
    <text evidence="2">The sequence shown here is derived from an EMBL/GenBank/DDBJ whole genome shotgun (WGS) entry which is preliminary data.</text>
</comment>